<evidence type="ECO:0000313" key="15">
    <source>
        <dbReference type="Proteomes" id="UP000586671"/>
    </source>
</evidence>
<feature type="compositionally biased region" description="Polar residues" evidence="12">
    <location>
        <begin position="478"/>
        <end position="489"/>
    </location>
</feature>
<keyword evidence="11" id="KW-0175">Coiled coil</keyword>
<evidence type="ECO:0000256" key="8">
    <source>
        <dbReference type="ARBA" id="ARBA00022807"/>
    </source>
</evidence>
<evidence type="ECO:0000256" key="4">
    <source>
        <dbReference type="ARBA" id="ARBA00022499"/>
    </source>
</evidence>
<evidence type="ECO:0000256" key="9">
    <source>
        <dbReference type="ARBA" id="ARBA00022843"/>
    </source>
</evidence>
<dbReference type="GO" id="GO:0016579">
    <property type="term" value="P:protein deubiquitination"/>
    <property type="evidence" value="ECO:0007669"/>
    <property type="project" value="InterPro"/>
</dbReference>
<dbReference type="PROSITE" id="PS00972">
    <property type="entry name" value="USP_1"/>
    <property type="match status" value="1"/>
</dbReference>
<dbReference type="GO" id="GO:0004843">
    <property type="term" value="F:cysteine-type deubiquitinase activity"/>
    <property type="evidence" value="ECO:0007669"/>
    <property type="project" value="UniProtKB-EC"/>
</dbReference>
<proteinExistence type="predicted"/>
<dbReference type="GO" id="GO:0043161">
    <property type="term" value="P:proteasome-mediated ubiquitin-dependent protein catabolic process"/>
    <property type="evidence" value="ECO:0007669"/>
    <property type="project" value="InterPro"/>
</dbReference>
<evidence type="ECO:0000256" key="3">
    <source>
        <dbReference type="ARBA" id="ARBA00012759"/>
    </source>
</evidence>
<comment type="subcellular location">
    <subcellularLocation>
        <location evidence="2">Nucleus</location>
    </subcellularLocation>
</comment>
<dbReference type="EC" id="3.4.19.12" evidence="3"/>
<evidence type="ECO:0000256" key="2">
    <source>
        <dbReference type="ARBA" id="ARBA00004123"/>
    </source>
</evidence>
<evidence type="ECO:0000256" key="1">
    <source>
        <dbReference type="ARBA" id="ARBA00000707"/>
    </source>
</evidence>
<feature type="domain" description="USP" evidence="13">
    <location>
        <begin position="135"/>
        <end position="621"/>
    </location>
</feature>
<dbReference type="InterPro" id="IPR038765">
    <property type="entry name" value="Papain-like_cys_pep_sf"/>
</dbReference>
<keyword evidence="8" id="KW-0788">Thiol protease</keyword>
<feature type="non-terminal residue" evidence="14">
    <location>
        <position position="1021"/>
    </location>
</feature>
<dbReference type="GO" id="GO:0061136">
    <property type="term" value="P:regulation of proteasomal protein catabolic process"/>
    <property type="evidence" value="ECO:0007669"/>
    <property type="project" value="TreeGrafter"/>
</dbReference>
<keyword evidence="9" id="KW-0832">Ubl conjugation</keyword>
<dbReference type="FunFam" id="3.90.70.10:FF:000004">
    <property type="entry name" value="Putative ubiquitin carboxyl-terminal hydrolase 25"/>
    <property type="match status" value="1"/>
</dbReference>
<evidence type="ECO:0000256" key="10">
    <source>
        <dbReference type="ARBA" id="ARBA00023242"/>
    </source>
</evidence>
<evidence type="ECO:0000256" key="11">
    <source>
        <dbReference type="SAM" id="Coils"/>
    </source>
</evidence>
<dbReference type="PANTHER" id="PTHR43982">
    <property type="entry name" value="UBIQUITIN CARBOXYL-TERMINAL HYDROLASE"/>
    <property type="match status" value="1"/>
</dbReference>
<dbReference type="Proteomes" id="UP000586671">
    <property type="component" value="Unassembled WGS sequence"/>
</dbReference>
<feature type="region of interest" description="Disordered" evidence="12">
    <location>
        <begin position="461"/>
        <end position="503"/>
    </location>
</feature>
<dbReference type="InterPro" id="IPR044635">
    <property type="entry name" value="UBP14-like"/>
</dbReference>
<dbReference type="PROSITE" id="PS50235">
    <property type="entry name" value="USP_3"/>
    <property type="match status" value="1"/>
</dbReference>
<accession>A0A7K5XPJ3</accession>
<dbReference type="SUPFAM" id="SSF54001">
    <property type="entry name" value="Cysteine proteinases"/>
    <property type="match status" value="1"/>
</dbReference>
<keyword evidence="6" id="KW-0833">Ubl conjugation pathway</keyword>
<dbReference type="SUPFAM" id="SSF46934">
    <property type="entry name" value="UBA-like"/>
    <property type="match status" value="1"/>
</dbReference>
<evidence type="ECO:0000256" key="6">
    <source>
        <dbReference type="ARBA" id="ARBA00022786"/>
    </source>
</evidence>
<feature type="non-terminal residue" evidence="14">
    <location>
        <position position="1"/>
    </location>
</feature>
<dbReference type="InterPro" id="IPR018200">
    <property type="entry name" value="USP_CS"/>
</dbReference>
<keyword evidence="15" id="KW-1185">Reference proteome</keyword>
<feature type="compositionally biased region" description="Polar residues" evidence="12">
    <location>
        <begin position="684"/>
        <end position="706"/>
    </location>
</feature>
<evidence type="ECO:0000313" key="14">
    <source>
        <dbReference type="EMBL" id="NWU54907.1"/>
    </source>
</evidence>
<protein>
    <recommendedName>
        <fullName evidence="3">ubiquitinyl hydrolase 1</fullName>
        <ecNumber evidence="3">3.4.19.12</ecNumber>
    </recommendedName>
</protein>
<dbReference type="PROSITE" id="PS00973">
    <property type="entry name" value="USP_2"/>
    <property type="match status" value="1"/>
</dbReference>
<dbReference type="CDD" id="cd02665">
    <property type="entry name" value="Peptidase_C19I"/>
    <property type="match status" value="1"/>
</dbReference>
<dbReference type="Pfam" id="PF22566">
    <property type="entry name" value="UBA_8"/>
    <property type="match status" value="1"/>
</dbReference>
<dbReference type="GO" id="GO:0005634">
    <property type="term" value="C:nucleus"/>
    <property type="evidence" value="ECO:0007669"/>
    <property type="project" value="UniProtKB-SubCell"/>
</dbReference>
<keyword evidence="5" id="KW-0645">Protease</keyword>
<dbReference type="PANTHER" id="PTHR43982:SF6">
    <property type="entry name" value="UBIQUITIN CARBOXYL-TERMINAL HYDROLASE 2-RELATED"/>
    <property type="match status" value="1"/>
</dbReference>
<dbReference type="EMBL" id="VYZM01015442">
    <property type="protein sequence ID" value="NWU54907.1"/>
    <property type="molecule type" value="Genomic_DNA"/>
</dbReference>
<dbReference type="GO" id="GO:0070628">
    <property type="term" value="F:proteasome binding"/>
    <property type="evidence" value="ECO:0007669"/>
    <property type="project" value="TreeGrafter"/>
</dbReference>
<comment type="catalytic activity">
    <reaction evidence="1">
        <text>Thiol-dependent hydrolysis of ester, thioester, amide, peptide and isopeptide bonds formed by the C-terminal Gly of ubiquitin (a 76-residue protein attached to proteins as an intracellular targeting signal).</text>
        <dbReference type="EC" id="3.4.19.12"/>
    </reaction>
</comment>
<gene>
    <name evidence="14" type="primary">Usp28</name>
    <name evidence="14" type="ORF">DROARD_R13274</name>
</gene>
<dbReference type="Gene3D" id="1.10.8.10">
    <property type="entry name" value="DNA helicase RuvA subunit, C-terminal domain"/>
    <property type="match status" value="1"/>
</dbReference>
<name>A0A7K5XPJ3_9CHAR</name>
<dbReference type="AlphaFoldDB" id="A0A7K5XPJ3"/>
<feature type="region of interest" description="Disordered" evidence="12">
    <location>
        <begin position="664"/>
        <end position="706"/>
    </location>
</feature>
<organism evidence="14 15">
    <name type="scientific">Dromas ardeola</name>
    <dbReference type="NCBI Taxonomy" id="458190"/>
    <lineage>
        <taxon>Eukaryota</taxon>
        <taxon>Metazoa</taxon>
        <taxon>Chordata</taxon>
        <taxon>Craniata</taxon>
        <taxon>Vertebrata</taxon>
        <taxon>Euteleostomi</taxon>
        <taxon>Archelosauria</taxon>
        <taxon>Archosauria</taxon>
        <taxon>Dinosauria</taxon>
        <taxon>Saurischia</taxon>
        <taxon>Theropoda</taxon>
        <taxon>Coelurosauria</taxon>
        <taxon>Aves</taxon>
        <taxon>Neognathae</taxon>
        <taxon>Neoaves</taxon>
        <taxon>Charadriiformes</taxon>
        <taxon>Dromadidae</taxon>
        <taxon>Dromas</taxon>
    </lineage>
</organism>
<dbReference type="InterPro" id="IPR028889">
    <property type="entry name" value="USP"/>
</dbReference>
<dbReference type="Gene3D" id="3.90.70.10">
    <property type="entry name" value="Cysteine proteinases"/>
    <property type="match status" value="1"/>
</dbReference>
<evidence type="ECO:0000256" key="5">
    <source>
        <dbReference type="ARBA" id="ARBA00022670"/>
    </source>
</evidence>
<sequence>DCQMLLNQLKEITGIQDSAFLHAALKAANGDLMEAVTFLTEEHAQEPARDAAAAEPSTWEGSAVGKQLPRKGSAIPVALGSLCEMVFYSTVCVFCDRPQEAHSAENKNRSKRKRCEVWGENPKQSDWRRVGDWPVGMKNIGNTCWFSAVIQSLFQLPEFRRLVLGYSLPQNVLESCRSRTGKRNIVFMQELQCLFALMLGTRRKFVDPSAALELLRDAFRSTEEQQQDVSEFTHKLLDWLEDAFQLAVNVKSPGDKSENPMVQLFYGTFLTEGVHEGNTFSKIETFGQYPLQVNGYRNLNECLEGAMVEGEMEEVAASQSVKYGQERWFTKLPPVLTFELSRFEFNQSLGQPEKIHTRLEFPQTMYMDRYLYCSKELVQRKREEMKRLKEKMVVLQQKLERYLQYGSGPARFPLPDMLQYVLEFIATKPAAALPSAPGSPTALSQSHAKPRLLHVLSQPNGILEGKDTGTEDAAFFSANPSPQQRSSAPLQPPETSERPAPRVVSEEELRLVRTCLQRWRNEIEQDVQDLKESIARIKLSIEQMYCDPFLQQVPYRLHAVLVHEGQANAGHYWAYIYDQPRKSWLKYNDISVTESSWEELERDSFGGLKNASAYCLMYISDKVSRFLADKEEGSDLGQFRREVEALPTELRHYIQEDNWRLEQEAEEWEEEQSCKIPQMEPSPASESQDLSSESGPDQSSVCEQSMRSLSSEHAMIAKEQTAKAIANTADAYEKNGVEAALCEAFHEEYSRLYLLAKETPTPQSDARLQHVLIYLLQNNAPQQVVERTLLEQFADKNLSYDERSISIMKVARAKLREIGPDDVDMEEYKRWHEDYSLFRKVSVYLLTGLELYQNRKYQEALTYLVYAYQSNTKLLLKGASRGVNESLIALYRRKCLLKLNEVAASLFVSCEEACVAEGIGILNELIIPCMHLMNNFEISKEDLDAIEVMRNRWCSYLGREDMDAKLQMKLGELLPRLLDCSAEVVVLKEPPKIRPNSPYDLCSRFAAVMESIHGASAVTVK</sequence>
<dbReference type="CDD" id="cd14355">
    <property type="entry name" value="UBA_UBP28"/>
    <property type="match status" value="1"/>
</dbReference>
<dbReference type="InterPro" id="IPR001394">
    <property type="entry name" value="Peptidase_C19_UCH"/>
</dbReference>
<dbReference type="CDD" id="cd20487">
    <property type="entry name" value="USP28_C"/>
    <property type="match status" value="1"/>
</dbReference>
<dbReference type="InterPro" id="IPR009060">
    <property type="entry name" value="UBA-like_sf"/>
</dbReference>
<feature type="coiled-coil region" evidence="11">
    <location>
        <begin position="378"/>
        <end position="405"/>
    </location>
</feature>
<keyword evidence="10" id="KW-0539">Nucleus</keyword>
<evidence type="ECO:0000256" key="7">
    <source>
        <dbReference type="ARBA" id="ARBA00022801"/>
    </source>
</evidence>
<evidence type="ECO:0000256" key="12">
    <source>
        <dbReference type="SAM" id="MobiDB-lite"/>
    </source>
</evidence>
<reference evidence="14 15" key="1">
    <citation type="submission" date="2019-09" db="EMBL/GenBank/DDBJ databases">
        <title>Bird 10,000 Genomes (B10K) Project - Family phase.</title>
        <authorList>
            <person name="Zhang G."/>
        </authorList>
    </citation>
    <scope>NUCLEOTIDE SEQUENCE [LARGE SCALE GENOMIC DNA]</scope>
    <source>
        <strain evidence="14">B10K-DU-012-55</strain>
        <tissue evidence="14">Muscle</tissue>
    </source>
</reference>
<dbReference type="InterPro" id="IPR054109">
    <property type="entry name" value="UBA_8"/>
</dbReference>
<keyword evidence="7 14" id="KW-0378">Hydrolase</keyword>
<dbReference type="Pfam" id="PF00443">
    <property type="entry name" value="UCH"/>
    <property type="match status" value="1"/>
</dbReference>
<keyword evidence="4" id="KW-1017">Isopeptide bond</keyword>
<comment type="caution">
    <text evidence="14">The sequence shown here is derived from an EMBL/GenBank/DDBJ whole genome shotgun (WGS) entry which is preliminary data.</text>
</comment>
<evidence type="ECO:0000259" key="13">
    <source>
        <dbReference type="PROSITE" id="PS50235"/>
    </source>
</evidence>